<protein>
    <submittedName>
        <fullName evidence="3">Uncharacterized protein</fullName>
    </submittedName>
</protein>
<evidence type="ECO:0000313" key="3">
    <source>
        <dbReference type="WBParaSite" id="jg1101"/>
    </source>
</evidence>
<proteinExistence type="predicted"/>
<keyword evidence="2" id="KW-1185">Reference proteome</keyword>
<dbReference type="PROSITE" id="PS51257">
    <property type="entry name" value="PROKAR_LIPOPROTEIN"/>
    <property type="match status" value="1"/>
</dbReference>
<organism evidence="2 3">
    <name type="scientific">Ditylenchus dipsaci</name>
    <dbReference type="NCBI Taxonomy" id="166011"/>
    <lineage>
        <taxon>Eukaryota</taxon>
        <taxon>Metazoa</taxon>
        <taxon>Ecdysozoa</taxon>
        <taxon>Nematoda</taxon>
        <taxon>Chromadorea</taxon>
        <taxon>Rhabditida</taxon>
        <taxon>Tylenchina</taxon>
        <taxon>Tylenchomorpha</taxon>
        <taxon>Sphaerularioidea</taxon>
        <taxon>Anguinidae</taxon>
        <taxon>Anguininae</taxon>
        <taxon>Ditylenchus</taxon>
    </lineage>
</organism>
<dbReference type="Proteomes" id="UP000887574">
    <property type="component" value="Unplaced"/>
</dbReference>
<keyword evidence="1" id="KW-0732">Signal</keyword>
<evidence type="ECO:0000256" key="1">
    <source>
        <dbReference type="SAM" id="SignalP"/>
    </source>
</evidence>
<feature type="signal peptide" evidence="1">
    <location>
        <begin position="1"/>
        <end position="25"/>
    </location>
</feature>
<sequence>MVFLSSRHLLTVFTILLLSINGASACYICSYGKCVEKPGGCYLYGGATPGYGFGFYGLNQYYSTHGEGSYNNPYSTLNYGKNGKDYGSYNPYYPTGNGENTGYGNSYANSGNIGA</sequence>
<accession>A0A915CNW5</accession>
<evidence type="ECO:0000313" key="2">
    <source>
        <dbReference type="Proteomes" id="UP000887574"/>
    </source>
</evidence>
<dbReference type="AlphaFoldDB" id="A0A915CNW5"/>
<name>A0A915CNW5_9BILA</name>
<reference evidence="3" key="1">
    <citation type="submission" date="2022-11" db="UniProtKB">
        <authorList>
            <consortium name="WormBaseParasite"/>
        </authorList>
    </citation>
    <scope>IDENTIFICATION</scope>
</reference>
<feature type="chain" id="PRO_5038054218" evidence="1">
    <location>
        <begin position="26"/>
        <end position="115"/>
    </location>
</feature>
<dbReference type="WBParaSite" id="jg1101">
    <property type="protein sequence ID" value="jg1101"/>
    <property type="gene ID" value="jg1101"/>
</dbReference>